<sequence>MNELLQLSDVTASLDQCYRRLRDWLHQRSGMIYPEKKKLLLINRMQRVCERYGIADLDTLADSLMSGLNQDLQFAVLHAASTNHTYFFREPQVLDYFKERILPTLPQTDARIWSAAASTGDEAYTLAIIAAEMRGMDWATRKLAILGTDISDVVIAHAEAGVYGRTHLAQTPNAITARYFDPVGLDQYRVQNGLRRACTFRRLNLKSAPYPFQKNFHVVFCRNVLYYFDRAQQREVIDAIYDVTEPGGWLLTSVTVSLRELGSRWIPVQSGVYRKAA</sequence>
<dbReference type="InterPro" id="IPR000780">
    <property type="entry name" value="CheR_MeTrfase"/>
</dbReference>
<keyword evidence="5" id="KW-0949">S-adenosyl-L-methionine</keyword>
<keyword evidence="4" id="KW-0808">Transferase</keyword>
<comment type="caution">
    <text evidence="7">The sequence shown here is derived from an EMBL/GenBank/DDBJ whole genome shotgun (WGS) entry which is preliminary data.</text>
</comment>
<dbReference type="RefSeq" id="WP_127027565.1">
    <property type="nucleotide sequence ID" value="NZ_RYFG02000020.1"/>
</dbReference>
<evidence type="ECO:0000256" key="5">
    <source>
        <dbReference type="ARBA" id="ARBA00022691"/>
    </source>
</evidence>
<dbReference type="EC" id="2.1.1.80" evidence="2"/>
<evidence type="ECO:0000313" key="8">
    <source>
        <dbReference type="Proteomes" id="UP000733744"/>
    </source>
</evidence>
<evidence type="ECO:0000256" key="3">
    <source>
        <dbReference type="ARBA" id="ARBA00022603"/>
    </source>
</evidence>
<gene>
    <name evidence="7" type="ORF">EKO24_003785</name>
</gene>
<dbReference type="InterPro" id="IPR036804">
    <property type="entry name" value="CheR_N_sf"/>
</dbReference>
<evidence type="ECO:0000259" key="6">
    <source>
        <dbReference type="PROSITE" id="PS50123"/>
    </source>
</evidence>
<protein>
    <recommendedName>
        <fullName evidence="2">protein-glutamate O-methyltransferase</fullName>
        <ecNumber evidence="2">2.1.1.80</ecNumber>
    </recommendedName>
</protein>
<evidence type="ECO:0000256" key="4">
    <source>
        <dbReference type="ARBA" id="ARBA00022679"/>
    </source>
</evidence>
<dbReference type="PANTHER" id="PTHR24422">
    <property type="entry name" value="CHEMOTAXIS PROTEIN METHYLTRANSFERASE"/>
    <property type="match status" value="1"/>
</dbReference>
<dbReference type="Gene3D" id="1.10.155.10">
    <property type="entry name" value="Chemotaxis receptor methyltransferase CheR, N-terminal domain"/>
    <property type="match status" value="1"/>
</dbReference>
<dbReference type="CDD" id="cd02440">
    <property type="entry name" value="AdoMet_MTases"/>
    <property type="match status" value="1"/>
</dbReference>
<keyword evidence="3" id="KW-0489">Methyltransferase</keyword>
<dbReference type="SUPFAM" id="SSF47757">
    <property type="entry name" value="Chemotaxis receptor methyltransferase CheR, N-terminal domain"/>
    <property type="match status" value="1"/>
</dbReference>
<evidence type="ECO:0000256" key="1">
    <source>
        <dbReference type="ARBA" id="ARBA00001541"/>
    </source>
</evidence>
<dbReference type="SMART" id="SM00138">
    <property type="entry name" value="MeTrc"/>
    <property type="match status" value="1"/>
</dbReference>
<dbReference type="PANTHER" id="PTHR24422:SF10">
    <property type="entry name" value="CHEMOTAXIS PROTEIN METHYLTRANSFERASE 2"/>
    <property type="match status" value="1"/>
</dbReference>
<dbReference type="InterPro" id="IPR050903">
    <property type="entry name" value="Bact_Chemotaxis_MeTrfase"/>
</dbReference>
<evidence type="ECO:0000313" key="7">
    <source>
        <dbReference type="EMBL" id="TRX01413.1"/>
    </source>
</evidence>
<organism evidence="7 8">
    <name type="scientific">Candidatus Methylobacter oryzae</name>
    <dbReference type="NCBI Taxonomy" id="2497749"/>
    <lineage>
        <taxon>Bacteria</taxon>
        <taxon>Pseudomonadati</taxon>
        <taxon>Pseudomonadota</taxon>
        <taxon>Gammaproteobacteria</taxon>
        <taxon>Methylococcales</taxon>
        <taxon>Methylococcaceae</taxon>
        <taxon>Methylobacter</taxon>
    </lineage>
</organism>
<feature type="domain" description="CheR-type methyltransferase" evidence="6">
    <location>
        <begin position="6"/>
        <end position="277"/>
    </location>
</feature>
<name>A0ABY3CEF2_9GAMM</name>
<keyword evidence="8" id="KW-1185">Reference proteome</keyword>
<dbReference type="Proteomes" id="UP000733744">
    <property type="component" value="Unassembled WGS sequence"/>
</dbReference>
<dbReference type="InterPro" id="IPR022642">
    <property type="entry name" value="CheR_C"/>
</dbReference>
<dbReference type="Gene3D" id="3.40.50.150">
    <property type="entry name" value="Vaccinia Virus protein VP39"/>
    <property type="match status" value="1"/>
</dbReference>
<evidence type="ECO:0000256" key="2">
    <source>
        <dbReference type="ARBA" id="ARBA00012534"/>
    </source>
</evidence>
<dbReference type="PROSITE" id="PS50123">
    <property type="entry name" value="CHER"/>
    <property type="match status" value="1"/>
</dbReference>
<accession>A0ABY3CEF2</accession>
<dbReference type="Pfam" id="PF01739">
    <property type="entry name" value="CheR"/>
    <property type="match status" value="1"/>
</dbReference>
<dbReference type="InterPro" id="IPR029063">
    <property type="entry name" value="SAM-dependent_MTases_sf"/>
</dbReference>
<proteinExistence type="predicted"/>
<comment type="catalytic activity">
    <reaction evidence="1">
        <text>L-glutamyl-[protein] + S-adenosyl-L-methionine = [protein]-L-glutamate 5-O-methyl ester + S-adenosyl-L-homocysteine</text>
        <dbReference type="Rhea" id="RHEA:24452"/>
        <dbReference type="Rhea" id="RHEA-COMP:10208"/>
        <dbReference type="Rhea" id="RHEA-COMP:10311"/>
        <dbReference type="ChEBI" id="CHEBI:29973"/>
        <dbReference type="ChEBI" id="CHEBI:57856"/>
        <dbReference type="ChEBI" id="CHEBI:59789"/>
        <dbReference type="ChEBI" id="CHEBI:82795"/>
        <dbReference type="EC" id="2.1.1.80"/>
    </reaction>
</comment>
<dbReference type="EMBL" id="RYFG02000020">
    <property type="protein sequence ID" value="TRX01413.1"/>
    <property type="molecule type" value="Genomic_DNA"/>
</dbReference>
<dbReference type="SUPFAM" id="SSF53335">
    <property type="entry name" value="S-adenosyl-L-methionine-dependent methyltransferases"/>
    <property type="match status" value="1"/>
</dbReference>
<dbReference type="PRINTS" id="PR00996">
    <property type="entry name" value="CHERMTFRASE"/>
</dbReference>
<reference evidence="7 8" key="1">
    <citation type="journal article" date="2019" name="Antonie Van Leeuwenhoek">
        <title>Description of 'Ca. Methylobacter oryzae' KRF1, a novel species from the environmentally important Methylobacter clade 2.</title>
        <authorList>
            <person name="Khatri K."/>
            <person name="Mohite J.A."/>
            <person name="Pandit P.S."/>
            <person name="Bahulikar R."/>
            <person name="Rahalkar M.C."/>
        </authorList>
    </citation>
    <scope>NUCLEOTIDE SEQUENCE [LARGE SCALE GENOMIC DNA]</scope>
    <source>
        <strain evidence="7 8">KRF1</strain>
    </source>
</reference>